<sequence>MLADTFPIRLAFWLGRPPRLDAIPAMPEPEPTREDALSDRPPRRPAVDVETRLLLRDRGWWP</sequence>
<reference evidence="2" key="1">
    <citation type="journal article" date="2014" name="Int. J. Syst. Evol. Microbiol.">
        <title>Complete genome sequence of Corynebacterium casei LMG S-19264T (=DSM 44701T), isolated from a smear-ripened cheese.</title>
        <authorList>
            <consortium name="US DOE Joint Genome Institute (JGI-PGF)"/>
            <person name="Walter F."/>
            <person name="Albersmeier A."/>
            <person name="Kalinowski J."/>
            <person name="Ruckert C."/>
        </authorList>
    </citation>
    <scope>NUCLEOTIDE SEQUENCE</scope>
    <source>
        <strain evidence="2">KCTC 42651</strain>
    </source>
</reference>
<proteinExistence type="predicted"/>
<reference evidence="2" key="2">
    <citation type="submission" date="2020-09" db="EMBL/GenBank/DDBJ databases">
        <authorList>
            <person name="Sun Q."/>
            <person name="Kim S."/>
        </authorList>
    </citation>
    <scope>NUCLEOTIDE SEQUENCE</scope>
    <source>
        <strain evidence="2">KCTC 42651</strain>
    </source>
</reference>
<evidence type="ECO:0000313" key="3">
    <source>
        <dbReference type="Proteomes" id="UP000630353"/>
    </source>
</evidence>
<dbReference type="EMBL" id="BMZS01000016">
    <property type="protein sequence ID" value="GHD63272.1"/>
    <property type="molecule type" value="Genomic_DNA"/>
</dbReference>
<dbReference type="RefSeq" id="WP_189995508.1">
    <property type="nucleotide sequence ID" value="NZ_BMZS01000016.1"/>
</dbReference>
<feature type="compositionally biased region" description="Basic and acidic residues" evidence="1">
    <location>
        <begin position="30"/>
        <end position="45"/>
    </location>
</feature>
<dbReference type="AlphaFoldDB" id="A0A919CTX1"/>
<gene>
    <name evidence="2" type="ORF">GCM10017083_53280</name>
</gene>
<evidence type="ECO:0000256" key="1">
    <source>
        <dbReference type="SAM" id="MobiDB-lite"/>
    </source>
</evidence>
<comment type="caution">
    <text evidence="2">The sequence shown here is derived from an EMBL/GenBank/DDBJ whole genome shotgun (WGS) entry which is preliminary data.</text>
</comment>
<accession>A0A919CTX1</accession>
<evidence type="ECO:0000313" key="2">
    <source>
        <dbReference type="EMBL" id="GHD63272.1"/>
    </source>
</evidence>
<protein>
    <submittedName>
        <fullName evidence="2">Uncharacterized protein</fullName>
    </submittedName>
</protein>
<dbReference type="Proteomes" id="UP000630353">
    <property type="component" value="Unassembled WGS sequence"/>
</dbReference>
<organism evidence="2 3">
    <name type="scientific">Thalassobaculum fulvum</name>
    <dbReference type="NCBI Taxonomy" id="1633335"/>
    <lineage>
        <taxon>Bacteria</taxon>
        <taxon>Pseudomonadati</taxon>
        <taxon>Pseudomonadota</taxon>
        <taxon>Alphaproteobacteria</taxon>
        <taxon>Rhodospirillales</taxon>
        <taxon>Thalassobaculaceae</taxon>
        <taxon>Thalassobaculum</taxon>
    </lineage>
</organism>
<keyword evidence="3" id="KW-1185">Reference proteome</keyword>
<feature type="region of interest" description="Disordered" evidence="1">
    <location>
        <begin position="23"/>
        <end position="45"/>
    </location>
</feature>
<name>A0A919CTX1_9PROT</name>